<evidence type="ECO:0000313" key="5">
    <source>
        <dbReference type="Proteomes" id="UP000799766"/>
    </source>
</evidence>
<dbReference type="EMBL" id="MU001682">
    <property type="protein sequence ID" value="KAF2456984.1"/>
    <property type="molecule type" value="Genomic_DNA"/>
</dbReference>
<dbReference type="Pfam" id="PF00172">
    <property type="entry name" value="Zn_clus"/>
    <property type="match status" value="1"/>
</dbReference>
<gene>
    <name evidence="4" type="ORF">BDY21DRAFT_286929</name>
</gene>
<accession>A0A6A6NZM1</accession>
<dbReference type="PROSITE" id="PS50048">
    <property type="entry name" value="ZN2_CY6_FUNGAL_2"/>
    <property type="match status" value="1"/>
</dbReference>
<sequence length="74" mass="8236">MGTLAPVGGLPSSGGDGDKPPRKSNKGTKHKPNYKRDRKGCKTCRRLRIKCDGALPICNNCHRRDRHCEGYDTR</sequence>
<dbReference type="GO" id="GO:0000981">
    <property type="term" value="F:DNA-binding transcription factor activity, RNA polymerase II-specific"/>
    <property type="evidence" value="ECO:0007669"/>
    <property type="project" value="InterPro"/>
</dbReference>
<evidence type="ECO:0000259" key="3">
    <source>
        <dbReference type="PROSITE" id="PS50048"/>
    </source>
</evidence>
<dbReference type="InterPro" id="IPR001138">
    <property type="entry name" value="Zn2Cys6_DnaBD"/>
</dbReference>
<dbReference type="CDD" id="cd00067">
    <property type="entry name" value="GAL4"/>
    <property type="match status" value="1"/>
</dbReference>
<dbReference type="GO" id="GO:0008270">
    <property type="term" value="F:zinc ion binding"/>
    <property type="evidence" value="ECO:0007669"/>
    <property type="project" value="InterPro"/>
</dbReference>
<dbReference type="InterPro" id="IPR036864">
    <property type="entry name" value="Zn2-C6_fun-type_DNA-bd_sf"/>
</dbReference>
<dbReference type="Gene3D" id="4.10.240.10">
    <property type="entry name" value="Zn(2)-C6 fungal-type DNA-binding domain"/>
    <property type="match status" value="1"/>
</dbReference>
<feature type="domain" description="Zn(2)-C6 fungal-type" evidence="3">
    <location>
        <begin position="40"/>
        <end position="68"/>
    </location>
</feature>
<proteinExistence type="predicted"/>
<keyword evidence="1" id="KW-0539">Nucleus</keyword>
<reference evidence="4" key="1">
    <citation type="journal article" date="2020" name="Stud. Mycol.">
        <title>101 Dothideomycetes genomes: a test case for predicting lifestyles and emergence of pathogens.</title>
        <authorList>
            <person name="Haridas S."/>
            <person name="Albert R."/>
            <person name="Binder M."/>
            <person name="Bloem J."/>
            <person name="Labutti K."/>
            <person name="Salamov A."/>
            <person name="Andreopoulos B."/>
            <person name="Baker S."/>
            <person name="Barry K."/>
            <person name="Bills G."/>
            <person name="Bluhm B."/>
            <person name="Cannon C."/>
            <person name="Castanera R."/>
            <person name="Culley D."/>
            <person name="Daum C."/>
            <person name="Ezra D."/>
            <person name="Gonzalez J."/>
            <person name="Henrissat B."/>
            <person name="Kuo A."/>
            <person name="Liang C."/>
            <person name="Lipzen A."/>
            <person name="Lutzoni F."/>
            <person name="Magnuson J."/>
            <person name="Mondo S."/>
            <person name="Nolan M."/>
            <person name="Ohm R."/>
            <person name="Pangilinan J."/>
            <person name="Park H.-J."/>
            <person name="Ramirez L."/>
            <person name="Alfaro M."/>
            <person name="Sun H."/>
            <person name="Tritt A."/>
            <person name="Yoshinaga Y."/>
            <person name="Zwiers L.-H."/>
            <person name="Turgeon B."/>
            <person name="Goodwin S."/>
            <person name="Spatafora J."/>
            <person name="Crous P."/>
            <person name="Grigoriev I."/>
        </authorList>
    </citation>
    <scope>NUCLEOTIDE SEQUENCE</scope>
    <source>
        <strain evidence="4">ATCC 16933</strain>
    </source>
</reference>
<keyword evidence="5" id="KW-1185">Reference proteome</keyword>
<evidence type="ECO:0000256" key="1">
    <source>
        <dbReference type="ARBA" id="ARBA00023242"/>
    </source>
</evidence>
<evidence type="ECO:0000313" key="4">
    <source>
        <dbReference type="EMBL" id="KAF2456984.1"/>
    </source>
</evidence>
<feature type="non-terminal residue" evidence="4">
    <location>
        <position position="74"/>
    </location>
</feature>
<organism evidence="4 5">
    <name type="scientific">Lineolata rhizophorae</name>
    <dbReference type="NCBI Taxonomy" id="578093"/>
    <lineage>
        <taxon>Eukaryota</taxon>
        <taxon>Fungi</taxon>
        <taxon>Dikarya</taxon>
        <taxon>Ascomycota</taxon>
        <taxon>Pezizomycotina</taxon>
        <taxon>Dothideomycetes</taxon>
        <taxon>Dothideomycetes incertae sedis</taxon>
        <taxon>Lineolatales</taxon>
        <taxon>Lineolataceae</taxon>
        <taxon>Lineolata</taxon>
    </lineage>
</organism>
<name>A0A6A6NZM1_9PEZI</name>
<feature type="region of interest" description="Disordered" evidence="2">
    <location>
        <begin position="1"/>
        <end position="39"/>
    </location>
</feature>
<dbReference type="PROSITE" id="PS00463">
    <property type="entry name" value="ZN2_CY6_FUNGAL_1"/>
    <property type="match status" value="1"/>
</dbReference>
<dbReference type="SUPFAM" id="SSF57701">
    <property type="entry name" value="Zn2/Cys6 DNA-binding domain"/>
    <property type="match status" value="1"/>
</dbReference>
<dbReference type="Proteomes" id="UP000799766">
    <property type="component" value="Unassembled WGS sequence"/>
</dbReference>
<evidence type="ECO:0000256" key="2">
    <source>
        <dbReference type="SAM" id="MobiDB-lite"/>
    </source>
</evidence>
<dbReference type="SMART" id="SM00066">
    <property type="entry name" value="GAL4"/>
    <property type="match status" value="1"/>
</dbReference>
<feature type="compositionally biased region" description="Basic residues" evidence="2">
    <location>
        <begin position="22"/>
        <end position="39"/>
    </location>
</feature>
<protein>
    <recommendedName>
        <fullName evidence="3">Zn(2)-C6 fungal-type domain-containing protein</fullName>
    </recommendedName>
</protein>
<dbReference type="OrthoDB" id="3546279at2759"/>
<dbReference type="AlphaFoldDB" id="A0A6A6NZM1"/>